<evidence type="ECO:0000313" key="1">
    <source>
        <dbReference type="EMBL" id="JAD97288.1"/>
    </source>
</evidence>
<protein>
    <submittedName>
        <fullName evidence="1">Uncharacterized protein</fullName>
    </submittedName>
</protein>
<sequence>MHEPIPKMGDRATYTTKRGPGWALDYCERGKKKTLDLLMQTDETKDHLLSAILHWLGSLQLQSDIH</sequence>
<reference evidence="1" key="2">
    <citation type="journal article" date="2015" name="Data Brief">
        <title>Shoot transcriptome of the giant reed, Arundo donax.</title>
        <authorList>
            <person name="Barrero R.A."/>
            <person name="Guerrero F.D."/>
            <person name="Moolhuijzen P."/>
            <person name="Goolsby J.A."/>
            <person name="Tidwell J."/>
            <person name="Bellgard S.E."/>
            <person name="Bellgard M.I."/>
        </authorList>
    </citation>
    <scope>NUCLEOTIDE SEQUENCE</scope>
    <source>
        <tissue evidence="1">Shoot tissue taken approximately 20 cm above the soil surface</tissue>
    </source>
</reference>
<reference evidence="1" key="1">
    <citation type="submission" date="2014-09" db="EMBL/GenBank/DDBJ databases">
        <authorList>
            <person name="Magalhaes I.L.F."/>
            <person name="Oliveira U."/>
            <person name="Santos F.R."/>
            <person name="Vidigal T.H.D.A."/>
            <person name="Brescovit A.D."/>
            <person name="Santos A.J."/>
        </authorList>
    </citation>
    <scope>NUCLEOTIDE SEQUENCE</scope>
    <source>
        <tissue evidence="1">Shoot tissue taken approximately 20 cm above the soil surface</tissue>
    </source>
</reference>
<name>A0A0A9EE48_ARUDO</name>
<accession>A0A0A9EE48</accession>
<dbReference type="EMBL" id="GBRH01200607">
    <property type="protein sequence ID" value="JAD97288.1"/>
    <property type="molecule type" value="Transcribed_RNA"/>
</dbReference>
<proteinExistence type="predicted"/>
<organism evidence="1">
    <name type="scientific">Arundo donax</name>
    <name type="common">Giant reed</name>
    <name type="synonym">Donax arundinaceus</name>
    <dbReference type="NCBI Taxonomy" id="35708"/>
    <lineage>
        <taxon>Eukaryota</taxon>
        <taxon>Viridiplantae</taxon>
        <taxon>Streptophyta</taxon>
        <taxon>Embryophyta</taxon>
        <taxon>Tracheophyta</taxon>
        <taxon>Spermatophyta</taxon>
        <taxon>Magnoliopsida</taxon>
        <taxon>Liliopsida</taxon>
        <taxon>Poales</taxon>
        <taxon>Poaceae</taxon>
        <taxon>PACMAD clade</taxon>
        <taxon>Arundinoideae</taxon>
        <taxon>Arundineae</taxon>
        <taxon>Arundo</taxon>
    </lineage>
</organism>
<dbReference type="AlphaFoldDB" id="A0A0A9EE48"/>